<sequence>MLPALVDHLLGEIEQRLGTVGIRQPDSAEPALGAVEVTQRHRRLLRIDLQDRVGTRSRLGIVAVQHPVATRDRRLLPLHSPGQVGALLPARGIGDDQRRTRVGGSLIQGSHRLLLVRVDGDLGDVHVAVATGEQAEVLLTGALAGGGELRSRTQRGGLRRLATGVGVNLGVEDQHVHVLAGGQQMIQTAESDVVGPAVTAHYPHRGGHQGISQLAENSGVGIVTQTGQRLA</sequence>
<reference evidence="1" key="1">
    <citation type="submission" date="2019-08" db="EMBL/GenBank/DDBJ databases">
        <authorList>
            <person name="Kucharzyk K."/>
            <person name="Murdoch R.W."/>
            <person name="Higgins S."/>
            <person name="Loffler F."/>
        </authorList>
    </citation>
    <scope>NUCLEOTIDE SEQUENCE</scope>
</reference>
<dbReference type="EMBL" id="VSSQ01056630">
    <property type="protein sequence ID" value="MPN10470.1"/>
    <property type="molecule type" value="Genomic_DNA"/>
</dbReference>
<accession>A0A645F984</accession>
<gene>
    <name evidence="1" type="ORF">SDC9_157765</name>
</gene>
<comment type="caution">
    <text evidence="1">The sequence shown here is derived from an EMBL/GenBank/DDBJ whole genome shotgun (WGS) entry which is preliminary data.</text>
</comment>
<dbReference type="AlphaFoldDB" id="A0A645F984"/>
<evidence type="ECO:0000313" key="1">
    <source>
        <dbReference type="EMBL" id="MPN10470.1"/>
    </source>
</evidence>
<protein>
    <submittedName>
        <fullName evidence="1">Uncharacterized protein</fullName>
    </submittedName>
</protein>
<proteinExistence type="predicted"/>
<organism evidence="1">
    <name type="scientific">bioreactor metagenome</name>
    <dbReference type="NCBI Taxonomy" id="1076179"/>
    <lineage>
        <taxon>unclassified sequences</taxon>
        <taxon>metagenomes</taxon>
        <taxon>ecological metagenomes</taxon>
    </lineage>
</organism>
<name>A0A645F984_9ZZZZ</name>